<dbReference type="InterPro" id="IPR052173">
    <property type="entry name" value="Beta-lactam_resp_regulator"/>
</dbReference>
<dbReference type="EMBL" id="JBIGIB010000001">
    <property type="protein sequence ID" value="MFG6465731.1"/>
    <property type="molecule type" value="Genomic_DNA"/>
</dbReference>
<keyword evidence="4" id="KW-1185">Reference proteome</keyword>
<evidence type="ECO:0000256" key="1">
    <source>
        <dbReference type="SAM" id="Phobius"/>
    </source>
</evidence>
<sequence>MADALLHALLRQALLLSLGVVLLALARPALRRASAGLSYLAWSGLPLLLLTAALPRPVQEPLHLLWPAQALAPTGAEAGGAVAAPSASALPLPATAWLGLWLAGTVLALLVQATRQWQLARHGSTLPAGSSPALVGLWRPRVMLPLDFQHRFTPAQQALILAHEHVHRARGDNLWAGVGTFIACLHWWNPLAWWGLARLRADQELACDAAVLRAQPLALTEYTDALLAAHGLTAPAAPLASRWGSVHPLVERVAMLKHARATRRHHLALLAATLLGAMGTSYALQAAPEAPPVVEGFVQLRFDIRLSLDGQEISHPRLNTFPAAPATVVFNEPNGPRLWKLTFTGRFEGDKHLMVDTELALSEDEAAVLAWRNSQGKAPPPPVRQVAAPRLLMQDGGSGRVETTTPDGQHRLTLEIRANSFRNPTPDYSAPKP</sequence>
<keyword evidence="1" id="KW-0812">Transmembrane</keyword>
<proteinExistence type="predicted"/>
<dbReference type="CDD" id="cd07341">
    <property type="entry name" value="M56_BlaR1_MecR1_like"/>
    <property type="match status" value="1"/>
</dbReference>
<evidence type="ECO:0000259" key="2">
    <source>
        <dbReference type="Pfam" id="PF05569"/>
    </source>
</evidence>
<accession>A0ABW7GVA7</accession>
<keyword evidence="1" id="KW-0472">Membrane</keyword>
<keyword evidence="1" id="KW-1133">Transmembrane helix</keyword>
<dbReference type="PANTHER" id="PTHR34978:SF3">
    <property type="entry name" value="SLR0241 PROTEIN"/>
    <property type="match status" value="1"/>
</dbReference>
<reference evidence="3 4" key="1">
    <citation type="submission" date="2024-08" db="EMBL/GenBank/DDBJ databases">
        <authorList>
            <person name="Lu H."/>
        </authorList>
    </citation>
    <scope>NUCLEOTIDE SEQUENCE [LARGE SCALE GENOMIC DNA]</scope>
    <source>
        <strain evidence="3 4">BYS87W</strain>
    </source>
</reference>
<dbReference type="PANTHER" id="PTHR34978">
    <property type="entry name" value="POSSIBLE SENSOR-TRANSDUCER PROTEIN BLAR"/>
    <property type="match status" value="1"/>
</dbReference>
<dbReference type="RefSeq" id="WP_394381536.1">
    <property type="nucleotide sequence ID" value="NZ_JBIGIB010000001.1"/>
</dbReference>
<name>A0ABW7GVA7_9BURK</name>
<evidence type="ECO:0000313" key="3">
    <source>
        <dbReference type="EMBL" id="MFG6465731.1"/>
    </source>
</evidence>
<evidence type="ECO:0000313" key="4">
    <source>
        <dbReference type="Proteomes" id="UP001606303"/>
    </source>
</evidence>
<gene>
    <name evidence="3" type="ORF">ACG01O_03830</name>
</gene>
<organism evidence="3 4">
    <name type="scientific">Pelomonas baiyunensis</name>
    <dbReference type="NCBI Taxonomy" id="3299026"/>
    <lineage>
        <taxon>Bacteria</taxon>
        <taxon>Pseudomonadati</taxon>
        <taxon>Pseudomonadota</taxon>
        <taxon>Betaproteobacteria</taxon>
        <taxon>Burkholderiales</taxon>
        <taxon>Sphaerotilaceae</taxon>
        <taxon>Roseateles</taxon>
    </lineage>
</organism>
<dbReference type="InterPro" id="IPR008756">
    <property type="entry name" value="Peptidase_M56"/>
</dbReference>
<feature type="transmembrane region" description="Helical" evidence="1">
    <location>
        <begin position="37"/>
        <end position="55"/>
    </location>
</feature>
<protein>
    <submittedName>
        <fullName evidence="3">M56 family metallopeptidase</fullName>
    </submittedName>
</protein>
<feature type="transmembrane region" description="Helical" evidence="1">
    <location>
        <begin position="6"/>
        <end position="25"/>
    </location>
</feature>
<dbReference type="Pfam" id="PF05569">
    <property type="entry name" value="Peptidase_M56"/>
    <property type="match status" value="1"/>
</dbReference>
<feature type="domain" description="Peptidase M56" evidence="2">
    <location>
        <begin position="130"/>
        <end position="256"/>
    </location>
</feature>
<dbReference type="Proteomes" id="UP001606303">
    <property type="component" value="Unassembled WGS sequence"/>
</dbReference>
<comment type="caution">
    <text evidence="3">The sequence shown here is derived from an EMBL/GenBank/DDBJ whole genome shotgun (WGS) entry which is preliminary data.</text>
</comment>
<feature type="transmembrane region" description="Helical" evidence="1">
    <location>
        <begin position="94"/>
        <end position="111"/>
    </location>
</feature>